<accession>A0AAU8D1Q1</accession>
<evidence type="ECO:0000313" key="1">
    <source>
        <dbReference type="EMBL" id="XCG52557.1"/>
    </source>
</evidence>
<dbReference type="EMBL" id="CP159256">
    <property type="protein sequence ID" value="XCG52557.1"/>
    <property type="molecule type" value="Genomic_DNA"/>
</dbReference>
<keyword evidence="1" id="KW-0614">Plasmid</keyword>
<organism evidence="1">
    <name type="scientific">Mesorhizobium sp. WSM2240</name>
    <dbReference type="NCBI Taxonomy" id="3228851"/>
    <lineage>
        <taxon>Bacteria</taxon>
        <taxon>Pseudomonadati</taxon>
        <taxon>Pseudomonadota</taxon>
        <taxon>Alphaproteobacteria</taxon>
        <taxon>Hyphomicrobiales</taxon>
        <taxon>Phyllobacteriaceae</taxon>
        <taxon>Mesorhizobium</taxon>
    </lineage>
</organism>
<dbReference type="AlphaFoldDB" id="A0AAU8D1Q1"/>
<geneLocation type="plasmid" evidence="1">
    <name>pMk2240A</name>
</geneLocation>
<proteinExistence type="predicted"/>
<name>A0AAU8D1Q1_9HYPH</name>
<protein>
    <submittedName>
        <fullName evidence="1">Uncharacterized protein</fullName>
    </submittedName>
</protein>
<sequence>MTYDLLRGRVATTYDIAGWRAILHNAGAGVRQQVEARMTRDERLTLPA</sequence>
<reference evidence="1" key="1">
    <citation type="submission" date="2024-06" db="EMBL/GenBank/DDBJ databases">
        <title>Mesorhizobium karijinii sp. nov., a symbiont of the iconic Swainsona formosa from arid Australia.</title>
        <authorList>
            <person name="Hill Y.J."/>
            <person name="Watkin E.L.J."/>
            <person name="O'Hara G.W."/>
            <person name="Terpolilli J."/>
            <person name="Tye M.L."/>
            <person name="Kohlmeier M.G."/>
        </authorList>
    </citation>
    <scope>NUCLEOTIDE SEQUENCE</scope>
    <source>
        <strain evidence="1">WSM2240</strain>
        <plasmid evidence="1">pMk2240A</plasmid>
    </source>
</reference>
<gene>
    <name evidence="1" type="ORF">ABVK50_31005</name>
</gene>